<evidence type="ECO:0000256" key="2">
    <source>
        <dbReference type="ARBA" id="ARBA00023002"/>
    </source>
</evidence>
<evidence type="ECO:0000313" key="6">
    <source>
        <dbReference type="Proteomes" id="UP001286456"/>
    </source>
</evidence>
<dbReference type="InterPro" id="IPR006094">
    <property type="entry name" value="Oxid_FAD_bind_N"/>
</dbReference>
<feature type="signal peptide" evidence="3">
    <location>
        <begin position="1"/>
        <end position="22"/>
    </location>
</feature>
<comment type="similarity">
    <text evidence="1">Belongs to the oxygen-dependent FAD-linked oxidoreductase family.</text>
</comment>
<dbReference type="Pfam" id="PF08031">
    <property type="entry name" value="BBE"/>
    <property type="match status" value="1"/>
</dbReference>
<evidence type="ECO:0000313" key="5">
    <source>
        <dbReference type="EMBL" id="KAK3328183.1"/>
    </source>
</evidence>
<dbReference type="PANTHER" id="PTHR13878">
    <property type="entry name" value="GULONOLACTONE OXIDASE"/>
    <property type="match status" value="1"/>
</dbReference>
<comment type="caution">
    <text evidence="5">The sequence shown here is derived from an EMBL/GenBank/DDBJ whole genome shotgun (WGS) entry which is preliminary data.</text>
</comment>
<sequence length="602" mass="64433">MRTNIPSLFASALLLCQHVTAGATPPNTNPPKNWVQRKWNGSNYACKCYAGDACWPSAPEWQALNATVGGGLRVVTPPAVSCYNTFQGPLGNISAFDAAACQAVTTGFPSEQFQVDLPAAGLWTYFTNDTCRPTTNPTDTCTLGYYPVLVITAKTTDHVQAGIKFANKNNLRLIVRNTGHDFLGRSVGWGALVINTHSFQDIKVTNSWQGAGGYTGSAITVGAGVQAFKALKTLHELSPPQVMVTGECATVGVAGGLPQGGGHGPLTNLYGFLADTALEFKVITADGVLRTANAVTNPDLFWALRGGGPASFAVILSASYKTFVDLPSTGVILNITPAQNTNATLFWQGVTAFHGYSNYFVSKGLYVYYELVPGLVLHIQPFLGIGKNATEMQAILKPLFDDLNAMGLAYDTSSKSYSTFYELYNDMFETETAGQSALTGGWAVAKADVVNNNAGIVSAFQNALDHGAILVGHMWNAGEGLPSREWNNSAVNPRFRSVSDKLITVLPLAGNAPLADKAAAQQTLTNVIDGGLRAAAPNGAAYVNEADPFQPNWQTAFWGTNYPALLRLRKKWDPTGVFYSVSTPGTEDWEQIEWGTRLCKKL</sequence>
<dbReference type="InterPro" id="IPR036318">
    <property type="entry name" value="FAD-bd_PCMH-like_sf"/>
</dbReference>
<dbReference type="EMBL" id="JAUEPO010000003">
    <property type="protein sequence ID" value="KAK3328183.1"/>
    <property type="molecule type" value="Genomic_DNA"/>
</dbReference>
<feature type="chain" id="PRO_5042057711" description="FAD-binding PCMH-type domain-containing protein" evidence="3">
    <location>
        <begin position="23"/>
        <end position="602"/>
    </location>
</feature>
<dbReference type="Proteomes" id="UP001286456">
    <property type="component" value="Unassembled WGS sequence"/>
</dbReference>
<evidence type="ECO:0000259" key="4">
    <source>
        <dbReference type="PROSITE" id="PS51387"/>
    </source>
</evidence>
<keyword evidence="6" id="KW-1185">Reference proteome</keyword>
<dbReference type="PROSITE" id="PS51387">
    <property type="entry name" value="FAD_PCMH"/>
    <property type="match status" value="1"/>
</dbReference>
<dbReference type="InterPro" id="IPR016169">
    <property type="entry name" value="FAD-bd_PCMH_sub2"/>
</dbReference>
<evidence type="ECO:0000256" key="1">
    <source>
        <dbReference type="ARBA" id="ARBA00005466"/>
    </source>
</evidence>
<protein>
    <recommendedName>
        <fullName evidence="4">FAD-binding PCMH-type domain-containing protein</fullName>
    </recommendedName>
</protein>
<dbReference type="InterPro" id="IPR012951">
    <property type="entry name" value="BBE"/>
</dbReference>
<dbReference type="Gene3D" id="3.30.465.10">
    <property type="match status" value="2"/>
</dbReference>
<dbReference type="GO" id="GO:0071949">
    <property type="term" value="F:FAD binding"/>
    <property type="evidence" value="ECO:0007669"/>
    <property type="project" value="InterPro"/>
</dbReference>
<evidence type="ECO:0000256" key="3">
    <source>
        <dbReference type="SAM" id="SignalP"/>
    </source>
</evidence>
<dbReference type="InterPro" id="IPR050432">
    <property type="entry name" value="FAD-linked_Oxidoreductases_BP"/>
</dbReference>
<organism evidence="5 6">
    <name type="scientific">Cercophora scortea</name>
    <dbReference type="NCBI Taxonomy" id="314031"/>
    <lineage>
        <taxon>Eukaryota</taxon>
        <taxon>Fungi</taxon>
        <taxon>Dikarya</taxon>
        <taxon>Ascomycota</taxon>
        <taxon>Pezizomycotina</taxon>
        <taxon>Sordariomycetes</taxon>
        <taxon>Sordariomycetidae</taxon>
        <taxon>Sordariales</taxon>
        <taxon>Lasiosphaeriaceae</taxon>
        <taxon>Cercophora</taxon>
    </lineage>
</organism>
<accession>A0AAE0IN14</accession>
<keyword evidence="3" id="KW-0732">Signal</keyword>
<dbReference type="InterPro" id="IPR016166">
    <property type="entry name" value="FAD-bd_PCMH"/>
</dbReference>
<dbReference type="AlphaFoldDB" id="A0AAE0IN14"/>
<dbReference type="GO" id="GO:0016491">
    <property type="term" value="F:oxidoreductase activity"/>
    <property type="evidence" value="ECO:0007669"/>
    <property type="project" value="UniProtKB-KW"/>
</dbReference>
<reference evidence="5" key="1">
    <citation type="journal article" date="2023" name="Mol. Phylogenet. Evol.">
        <title>Genome-scale phylogeny and comparative genomics of the fungal order Sordariales.</title>
        <authorList>
            <person name="Hensen N."/>
            <person name="Bonometti L."/>
            <person name="Westerberg I."/>
            <person name="Brannstrom I.O."/>
            <person name="Guillou S."/>
            <person name="Cros-Aarteil S."/>
            <person name="Calhoun S."/>
            <person name="Haridas S."/>
            <person name="Kuo A."/>
            <person name="Mondo S."/>
            <person name="Pangilinan J."/>
            <person name="Riley R."/>
            <person name="LaButti K."/>
            <person name="Andreopoulos B."/>
            <person name="Lipzen A."/>
            <person name="Chen C."/>
            <person name="Yan M."/>
            <person name="Daum C."/>
            <person name="Ng V."/>
            <person name="Clum A."/>
            <person name="Steindorff A."/>
            <person name="Ohm R.A."/>
            <person name="Martin F."/>
            <person name="Silar P."/>
            <person name="Natvig D.O."/>
            <person name="Lalanne C."/>
            <person name="Gautier V."/>
            <person name="Ament-Velasquez S.L."/>
            <person name="Kruys A."/>
            <person name="Hutchinson M.I."/>
            <person name="Powell A.J."/>
            <person name="Barry K."/>
            <person name="Miller A.N."/>
            <person name="Grigoriev I.V."/>
            <person name="Debuchy R."/>
            <person name="Gladieux P."/>
            <person name="Hiltunen Thoren M."/>
            <person name="Johannesson H."/>
        </authorList>
    </citation>
    <scope>NUCLEOTIDE SEQUENCE</scope>
    <source>
        <strain evidence="5">SMH4131-1</strain>
    </source>
</reference>
<proteinExistence type="inferred from homology"/>
<gene>
    <name evidence="5" type="ORF">B0T19DRAFT_184387</name>
</gene>
<dbReference type="PANTHER" id="PTHR13878:SF97">
    <property type="entry name" value="ISOAMYL ALCOHOL OXIDASE"/>
    <property type="match status" value="1"/>
</dbReference>
<dbReference type="SUPFAM" id="SSF56176">
    <property type="entry name" value="FAD-binding/transporter-associated domain-like"/>
    <property type="match status" value="1"/>
</dbReference>
<reference evidence="5" key="2">
    <citation type="submission" date="2023-06" db="EMBL/GenBank/DDBJ databases">
        <authorList>
            <consortium name="Lawrence Berkeley National Laboratory"/>
            <person name="Haridas S."/>
            <person name="Hensen N."/>
            <person name="Bonometti L."/>
            <person name="Westerberg I."/>
            <person name="Brannstrom I.O."/>
            <person name="Guillou S."/>
            <person name="Cros-Aarteil S."/>
            <person name="Calhoun S."/>
            <person name="Kuo A."/>
            <person name="Mondo S."/>
            <person name="Pangilinan J."/>
            <person name="Riley R."/>
            <person name="Labutti K."/>
            <person name="Andreopoulos B."/>
            <person name="Lipzen A."/>
            <person name="Chen C."/>
            <person name="Yanf M."/>
            <person name="Daum C."/>
            <person name="Ng V."/>
            <person name="Clum A."/>
            <person name="Steindorff A."/>
            <person name="Ohm R."/>
            <person name="Martin F."/>
            <person name="Silar P."/>
            <person name="Natvig D."/>
            <person name="Lalanne C."/>
            <person name="Gautier V."/>
            <person name="Ament-Velasquez S.L."/>
            <person name="Kruys A."/>
            <person name="Hutchinson M.I."/>
            <person name="Powell A.J."/>
            <person name="Barry K."/>
            <person name="Miller A.N."/>
            <person name="Grigoriev I.V."/>
            <person name="Debuchy R."/>
            <person name="Gladieux P."/>
            <person name="Thoren M.H."/>
            <person name="Johannesson H."/>
        </authorList>
    </citation>
    <scope>NUCLEOTIDE SEQUENCE</scope>
    <source>
        <strain evidence="5">SMH4131-1</strain>
    </source>
</reference>
<dbReference type="Pfam" id="PF01565">
    <property type="entry name" value="FAD_binding_4"/>
    <property type="match status" value="1"/>
</dbReference>
<keyword evidence="2" id="KW-0560">Oxidoreductase</keyword>
<name>A0AAE0IN14_9PEZI</name>
<feature type="domain" description="FAD-binding PCMH-type" evidence="4">
    <location>
        <begin position="143"/>
        <end position="325"/>
    </location>
</feature>